<reference evidence="9" key="1">
    <citation type="journal article" date="2019" name="Int. J. Syst. Evol. Microbiol.">
        <title>The Global Catalogue of Microorganisms (GCM) 10K type strain sequencing project: providing services to taxonomists for standard genome sequencing and annotation.</title>
        <authorList>
            <consortium name="The Broad Institute Genomics Platform"/>
            <consortium name="The Broad Institute Genome Sequencing Center for Infectious Disease"/>
            <person name="Wu L."/>
            <person name="Ma J."/>
        </authorList>
    </citation>
    <scope>NUCLEOTIDE SEQUENCE [LARGE SCALE GENOMIC DNA]</scope>
    <source>
        <strain evidence="9">CCUG 49560</strain>
    </source>
</reference>
<accession>A0ABV9EKD3</accession>
<evidence type="ECO:0000256" key="3">
    <source>
        <dbReference type="ARBA" id="ARBA00022679"/>
    </source>
</evidence>
<keyword evidence="6" id="KW-0472">Membrane</keyword>
<dbReference type="CDD" id="cd07989">
    <property type="entry name" value="LPLAT_AGPAT-like"/>
    <property type="match status" value="1"/>
</dbReference>
<dbReference type="EMBL" id="JBHSFN010000014">
    <property type="protein sequence ID" value="MFC4589072.1"/>
    <property type="molecule type" value="Genomic_DNA"/>
</dbReference>
<dbReference type="SMART" id="SM00563">
    <property type="entry name" value="PlsC"/>
    <property type="match status" value="1"/>
</dbReference>
<comment type="pathway">
    <text evidence="1">Lipid metabolism.</text>
</comment>
<keyword evidence="4" id="KW-0443">Lipid metabolism</keyword>
<evidence type="ECO:0000256" key="6">
    <source>
        <dbReference type="SAM" id="Phobius"/>
    </source>
</evidence>
<evidence type="ECO:0000313" key="8">
    <source>
        <dbReference type="EMBL" id="MFC4589072.1"/>
    </source>
</evidence>
<evidence type="ECO:0000256" key="5">
    <source>
        <dbReference type="ARBA" id="ARBA00023315"/>
    </source>
</evidence>
<feature type="domain" description="Phospholipid/glycerol acyltransferase" evidence="7">
    <location>
        <begin position="88"/>
        <end position="200"/>
    </location>
</feature>
<dbReference type="PANTHER" id="PTHR10434:SF64">
    <property type="entry name" value="1-ACYL-SN-GLYCEROL-3-PHOSPHATE ACYLTRANSFERASE-RELATED"/>
    <property type="match status" value="1"/>
</dbReference>
<evidence type="ECO:0000259" key="7">
    <source>
        <dbReference type="SMART" id="SM00563"/>
    </source>
</evidence>
<dbReference type="RefSeq" id="WP_262847526.1">
    <property type="nucleotide sequence ID" value="NZ_JANZYP010000065.1"/>
</dbReference>
<feature type="transmembrane region" description="Helical" evidence="6">
    <location>
        <begin position="32"/>
        <end position="52"/>
    </location>
</feature>
<keyword evidence="3" id="KW-0808">Transferase</keyword>
<evidence type="ECO:0000256" key="2">
    <source>
        <dbReference type="ARBA" id="ARBA00022516"/>
    </source>
</evidence>
<evidence type="ECO:0000256" key="1">
    <source>
        <dbReference type="ARBA" id="ARBA00005189"/>
    </source>
</evidence>
<keyword evidence="6" id="KW-1133">Transmembrane helix</keyword>
<evidence type="ECO:0000313" key="9">
    <source>
        <dbReference type="Proteomes" id="UP001595891"/>
    </source>
</evidence>
<comment type="caution">
    <text evidence="8">The sequence shown here is derived from an EMBL/GenBank/DDBJ whole genome shotgun (WGS) entry which is preliminary data.</text>
</comment>
<proteinExistence type="predicted"/>
<dbReference type="InterPro" id="IPR002123">
    <property type="entry name" value="Plipid/glycerol_acylTrfase"/>
</dbReference>
<keyword evidence="5 8" id="KW-0012">Acyltransferase</keyword>
<dbReference type="GO" id="GO:0016746">
    <property type="term" value="F:acyltransferase activity"/>
    <property type="evidence" value="ECO:0007669"/>
    <property type="project" value="UniProtKB-KW"/>
</dbReference>
<keyword evidence="9" id="KW-1185">Reference proteome</keyword>
<dbReference type="SUPFAM" id="SSF69593">
    <property type="entry name" value="Glycerol-3-phosphate (1)-acyltransferase"/>
    <property type="match status" value="1"/>
</dbReference>
<dbReference type="Proteomes" id="UP001595891">
    <property type="component" value="Unassembled WGS sequence"/>
</dbReference>
<dbReference type="PANTHER" id="PTHR10434">
    <property type="entry name" value="1-ACYL-SN-GLYCEROL-3-PHOSPHATE ACYLTRANSFERASE"/>
    <property type="match status" value="1"/>
</dbReference>
<evidence type="ECO:0000256" key="4">
    <source>
        <dbReference type="ARBA" id="ARBA00023098"/>
    </source>
</evidence>
<keyword evidence="6" id="KW-0812">Transmembrane</keyword>
<sequence length="284" mass="29856">MSLWLPEGPCTVASCVSAPVDAAGRVRRASRLLGALLVVLAGLPWALVAGRFGDTRQAVATMLWARAFLRVLGVRLAVRPGEPHAGGALLVANHISWLDPLVVAATVPCRAVAKAEIARWPVIRSLVAGGGTIFIDRDRLSTLPATVRVVAGALRDGRSVVAFPEGTTWCGRGMGPFRPAMFQAAIDSGAPVRPIGLRFCDREGRLATGPAFVGDDTLLASLLRVVAARGLVAEVTMFPVITHEGRDDVTRRALAEAARTVLTGEPAPVTGELVPHRHELTAAA</sequence>
<dbReference type="Pfam" id="PF01553">
    <property type="entry name" value="Acyltransferase"/>
    <property type="match status" value="1"/>
</dbReference>
<name>A0ABV9EKD3_9ACTN</name>
<gene>
    <name evidence="8" type="ORF">ACFO8L_23480</name>
</gene>
<keyword evidence="2" id="KW-0444">Lipid biosynthesis</keyword>
<protein>
    <submittedName>
        <fullName evidence="8">Lysophospholipid acyltransferase family protein</fullName>
    </submittedName>
</protein>
<organism evidence="8 9">
    <name type="scientific">Sphaerisporangium corydalis</name>
    <dbReference type="NCBI Taxonomy" id="1441875"/>
    <lineage>
        <taxon>Bacteria</taxon>
        <taxon>Bacillati</taxon>
        <taxon>Actinomycetota</taxon>
        <taxon>Actinomycetes</taxon>
        <taxon>Streptosporangiales</taxon>
        <taxon>Streptosporangiaceae</taxon>
        <taxon>Sphaerisporangium</taxon>
    </lineage>
</organism>